<sequence>MSVAQAPPYGHAHPSYPQYTVPTRQTLQQMNVGRRSASSEQGGKLPSCLAFLFPCVAVASFVAGITLWFLDPTGSKTGVNWTAFVLLGGIGTILSILAIAQNWKECGKCCKDCASDASSCCSSSCCEFGCCDGKEDKKGDEKAQFVVY</sequence>
<dbReference type="VEuPathDB" id="CryptoDB:Cvel_19737"/>
<name>A0A0G4G1D1_9ALVE</name>
<gene>
    <name evidence="2" type="ORF">Cvel_19737</name>
</gene>
<feature type="transmembrane region" description="Helical" evidence="1">
    <location>
        <begin position="48"/>
        <end position="69"/>
    </location>
</feature>
<protein>
    <submittedName>
        <fullName evidence="2">Uncharacterized protein</fullName>
    </submittedName>
</protein>
<proteinExistence type="predicted"/>
<organism evidence="2">
    <name type="scientific">Chromera velia CCMP2878</name>
    <dbReference type="NCBI Taxonomy" id="1169474"/>
    <lineage>
        <taxon>Eukaryota</taxon>
        <taxon>Sar</taxon>
        <taxon>Alveolata</taxon>
        <taxon>Colpodellida</taxon>
        <taxon>Chromeraceae</taxon>
        <taxon>Chromera</taxon>
    </lineage>
</organism>
<evidence type="ECO:0000313" key="2">
    <source>
        <dbReference type="EMBL" id="CEM21799.1"/>
    </source>
</evidence>
<evidence type="ECO:0000256" key="1">
    <source>
        <dbReference type="SAM" id="Phobius"/>
    </source>
</evidence>
<feature type="transmembrane region" description="Helical" evidence="1">
    <location>
        <begin position="81"/>
        <end position="100"/>
    </location>
</feature>
<keyword evidence="1" id="KW-0472">Membrane</keyword>
<keyword evidence="1" id="KW-1133">Transmembrane helix</keyword>
<keyword evidence="1" id="KW-0812">Transmembrane</keyword>
<dbReference type="AlphaFoldDB" id="A0A0G4G1D1"/>
<dbReference type="EMBL" id="CDMZ01000802">
    <property type="protein sequence ID" value="CEM21799.1"/>
    <property type="molecule type" value="Genomic_DNA"/>
</dbReference>
<accession>A0A0G4G1D1</accession>
<reference evidence="2" key="1">
    <citation type="submission" date="2014-11" db="EMBL/GenBank/DDBJ databases">
        <authorList>
            <person name="Otto D Thomas"/>
            <person name="Naeem Raeece"/>
        </authorList>
    </citation>
    <scope>NUCLEOTIDE SEQUENCE</scope>
</reference>